<evidence type="ECO:0000313" key="2">
    <source>
        <dbReference type="Proteomes" id="UP001055658"/>
    </source>
</evidence>
<dbReference type="RefSeq" id="WP_252083410.1">
    <property type="nucleotide sequence ID" value="NZ_CP092418.1"/>
</dbReference>
<dbReference type="EMBL" id="CP092418">
    <property type="protein sequence ID" value="USD21007.1"/>
    <property type="molecule type" value="Genomic_DNA"/>
</dbReference>
<dbReference type="Gene3D" id="3.40.50.300">
    <property type="entry name" value="P-loop containing nucleotide triphosphate hydrolases"/>
    <property type="match status" value="2"/>
</dbReference>
<reference evidence="1" key="1">
    <citation type="submission" date="2022-02" db="EMBL/GenBank/DDBJ databases">
        <title>Coral-associated bacteria.</title>
        <authorList>
            <person name="Tang K."/>
            <person name="Wang X."/>
        </authorList>
    </citation>
    <scope>NUCLEOTIDE SEQUENCE</scope>
    <source>
        <strain evidence="1">SCSIO 43006</strain>
    </source>
</reference>
<dbReference type="Pfam" id="PF03567">
    <property type="entry name" value="Sulfotransfer_2"/>
    <property type="match status" value="1"/>
</dbReference>
<dbReference type="InterPro" id="IPR005331">
    <property type="entry name" value="Sulfotransferase"/>
</dbReference>
<evidence type="ECO:0000313" key="1">
    <source>
        <dbReference type="EMBL" id="USD21007.1"/>
    </source>
</evidence>
<dbReference type="InterPro" id="IPR027417">
    <property type="entry name" value="P-loop_NTPase"/>
</dbReference>
<dbReference type="Proteomes" id="UP001055658">
    <property type="component" value="Chromosome"/>
</dbReference>
<keyword evidence="2" id="KW-1185">Reference proteome</keyword>
<gene>
    <name evidence="1" type="ORF">MJO52_18385</name>
</gene>
<organism evidence="1 2">
    <name type="scientific">Microbulbifer variabilis</name>
    <dbReference type="NCBI Taxonomy" id="266805"/>
    <lineage>
        <taxon>Bacteria</taxon>
        <taxon>Pseudomonadati</taxon>
        <taxon>Pseudomonadota</taxon>
        <taxon>Gammaproteobacteria</taxon>
        <taxon>Cellvibrionales</taxon>
        <taxon>Microbulbiferaceae</taxon>
        <taxon>Microbulbifer</taxon>
    </lineage>
</organism>
<name>A0ABY4V9Q0_9GAMM</name>
<sequence>MVVNPLLFIHVPKTAGTSFRFGASTYFGDGSICLDYGPGSKHTSDIVKAWMGDNPDLWVFFQKMKYKNVKMLAGHSNSVRYLPIFGLENTVTILRDPIQRLVSEYKHYSRHNGYKDSFKSFYRKSSFTNRQLKIFRRFSWPLFGFVGLTERYDESLQLLNNKYGIEIPYLTMNLGREDLKGKYDIPQDQLDETCIRNAREIDLYDKAVSQFEWRVSLFKNGMKFVAGLLSGQAKEHILGCAIPEQSDDAVVLRVKVDGAYKGEVLANEYRADLRANGAGRGGFVGFSIDISGFAKGAILECEVAETGQPLVNSPWVIRGED</sequence>
<accession>A0ABY4V9Q0</accession>
<proteinExistence type="predicted"/>
<protein>
    <submittedName>
        <fullName evidence="1">Sulfotransferase family protein</fullName>
    </submittedName>
</protein>